<comment type="caution">
    <text evidence="3">The sequence shown here is derived from an EMBL/GenBank/DDBJ whole genome shotgun (WGS) entry which is preliminary data.</text>
</comment>
<reference evidence="3 4" key="1">
    <citation type="submission" date="2018-10" db="EMBL/GenBank/DDBJ databases">
        <authorList>
            <person name="Li J."/>
        </authorList>
    </citation>
    <scope>NUCLEOTIDE SEQUENCE [LARGE SCALE GENOMIC DNA]</scope>
    <source>
        <strain evidence="3 4">JCM 11654</strain>
    </source>
</reference>
<evidence type="ECO:0000256" key="1">
    <source>
        <dbReference type="SAM" id="MobiDB-lite"/>
    </source>
</evidence>
<evidence type="ECO:0000313" key="3">
    <source>
        <dbReference type="EMBL" id="RLP82317.1"/>
    </source>
</evidence>
<feature type="compositionally biased region" description="Basic and acidic residues" evidence="1">
    <location>
        <begin position="199"/>
        <end position="210"/>
    </location>
</feature>
<accession>A0A3L7APP2</accession>
<evidence type="ECO:0000313" key="4">
    <source>
        <dbReference type="Proteomes" id="UP000269438"/>
    </source>
</evidence>
<dbReference type="Proteomes" id="UP000269438">
    <property type="component" value="Unassembled WGS sequence"/>
</dbReference>
<organism evidence="3 4">
    <name type="scientific">Mycetocola lacteus</name>
    <dbReference type="NCBI Taxonomy" id="76637"/>
    <lineage>
        <taxon>Bacteria</taxon>
        <taxon>Bacillati</taxon>
        <taxon>Actinomycetota</taxon>
        <taxon>Actinomycetes</taxon>
        <taxon>Micrococcales</taxon>
        <taxon>Microbacteriaceae</taxon>
        <taxon>Mycetocola</taxon>
    </lineage>
</organism>
<keyword evidence="2" id="KW-0812">Transmembrane</keyword>
<dbReference type="OrthoDB" id="5115201at2"/>
<evidence type="ECO:0000256" key="2">
    <source>
        <dbReference type="SAM" id="Phobius"/>
    </source>
</evidence>
<gene>
    <name evidence="3" type="ORF">D9V34_11040</name>
</gene>
<sequence>MTEAWPAPVFEPIEPPKRRRRGLIITLSVLAVLVLAGGGTLFALSQGVGSTATLRIVQQNNAHADASYVLAGCEIQAGQTECTATNGEVCKGAADGQQCTKIPIPEDRRLRVQTALGQDAAWVTAQLGWDSAQAAGGASDAGSCTFIGEPGQSFTSHPFGAEVDYTITRTNAFGQTETSPVLHGFRMMGHACGEPEDPDHDHDEDGEGGH</sequence>
<keyword evidence="2" id="KW-1133">Transmembrane helix</keyword>
<keyword evidence="4" id="KW-1185">Reference proteome</keyword>
<name>A0A3L7APP2_9MICO</name>
<dbReference type="EMBL" id="RCUY01000009">
    <property type="protein sequence ID" value="RLP82317.1"/>
    <property type="molecule type" value="Genomic_DNA"/>
</dbReference>
<dbReference type="RefSeq" id="WP_121688848.1">
    <property type="nucleotide sequence ID" value="NZ_RCUY01000009.1"/>
</dbReference>
<feature type="region of interest" description="Disordered" evidence="1">
    <location>
        <begin position="190"/>
        <end position="210"/>
    </location>
</feature>
<protein>
    <submittedName>
        <fullName evidence="3">Uncharacterized protein</fullName>
    </submittedName>
</protein>
<dbReference type="AlphaFoldDB" id="A0A3L7APP2"/>
<feature type="transmembrane region" description="Helical" evidence="2">
    <location>
        <begin position="23"/>
        <end position="44"/>
    </location>
</feature>
<keyword evidence="2" id="KW-0472">Membrane</keyword>
<proteinExistence type="predicted"/>